<evidence type="ECO:0000256" key="10">
    <source>
        <dbReference type="SAM" id="SignalP"/>
    </source>
</evidence>
<evidence type="ECO:0000313" key="13">
    <source>
        <dbReference type="Proteomes" id="UP000613030"/>
    </source>
</evidence>
<dbReference type="InterPro" id="IPR006260">
    <property type="entry name" value="TonB/TolA_C"/>
</dbReference>
<feature type="chain" id="PRO_5045126688" evidence="10">
    <location>
        <begin position="25"/>
        <end position="142"/>
    </location>
</feature>
<sequence length="142" mass="15276">MKTSPGISFVMCTTLTLLSCAPSALEPTPKPAQREQHESASIIGYSPTHASFPGGINALKSFLNSHLKYPRNAGCFEGNVFIQFVVNEDGSLTDFKVIKGISNIVDQGAMSTLKKMPNWAPAMENGAPVKSNVVLPVKYSLF</sequence>
<feature type="domain" description="TonB C-terminal" evidence="11">
    <location>
        <begin position="66"/>
        <end position="141"/>
    </location>
</feature>
<dbReference type="PROSITE" id="PS51257">
    <property type="entry name" value="PROKAR_LIPOPROTEIN"/>
    <property type="match status" value="1"/>
</dbReference>
<keyword evidence="7" id="KW-0653">Protein transport</keyword>
<dbReference type="NCBIfam" id="TIGR01352">
    <property type="entry name" value="tonB_Cterm"/>
    <property type="match status" value="1"/>
</dbReference>
<organism evidence="12 13">
    <name type="scientific">Chryseolinea lacunae</name>
    <dbReference type="NCBI Taxonomy" id="2801331"/>
    <lineage>
        <taxon>Bacteria</taxon>
        <taxon>Pseudomonadati</taxon>
        <taxon>Bacteroidota</taxon>
        <taxon>Cytophagia</taxon>
        <taxon>Cytophagales</taxon>
        <taxon>Fulvivirgaceae</taxon>
        <taxon>Chryseolinea</taxon>
    </lineage>
</organism>
<keyword evidence="9" id="KW-0472">Membrane</keyword>
<dbReference type="RefSeq" id="WP_202010929.1">
    <property type="nucleotide sequence ID" value="NZ_JAERRB010000004.1"/>
</dbReference>
<evidence type="ECO:0000259" key="11">
    <source>
        <dbReference type="Pfam" id="PF03544"/>
    </source>
</evidence>
<keyword evidence="3" id="KW-0813">Transport</keyword>
<keyword evidence="10" id="KW-0732">Signal</keyword>
<dbReference type="Pfam" id="PF03544">
    <property type="entry name" value="TonB_C"/>
    <property type="match status" value="1"/>
</dbReference>
<dbReference type="EMBL" id="JAERRB010000004">
    <property type="protein sequence ID" value="MBL0742570.1"/>
    <property type="molecule type" value="Genomic_DNA"/>
</dbReference>
<keyword evidence="8" id="KW-1133">Transmembrane helix</keyword>
<gene>
    <name evidence="12" type="ORF">JI741_15180</name>
</gene>
<keyword evidence="6" id="KW-0812">Transmembrane</keyword>
<evidence type="ECO:0000256" key="4">
    <source>
        <dbReference type="ARBA" id="ARBA00022475"/>
    </source>
</evidence>
<dbReference type="Gene3D" id="3.30.1150.10">
    <property type="match status" value="1"/>
</dbReference>
<evidence type="ECO:0000256" key="8">
    <source>
        <dbReference type="ARBA" id="ARBA00022989"/>
    </source>
</evidence>
<evidence type="ECO:0000313" key="12">
    <source>
        <dbReference type="EMBL" id="MBL0742570.1"/>
    </source>
</evidence>
<reference evidence="12 13" key="1">
    <citation type="submission" date="2021-01" db="EMBL/GenBank/DDBJ databases">
        <title>Chryseolinea sp. Jin1 Genome sequencing and assembly.</title>
        <authorList>
            <person name="Kim I."/>
        </authorList>
    </citation>
    <scope>NUCLEOTIDE SEQUENCE [LARGE SCALE GENOMIC DNA]</scope>
    <source>
        <strain evidence="12 13">Jin1</strain>
    </source>
</reference>
<evidence type="ECO:0000256" key="1">
    <source>
        <dbReference type="ARBA" id="ARBA00004383"/>
    </source>
</evidence>
<dbReference type="SUPFAM" id="SSF74653">
    <property type="entry name" value="TolA/TonB C-terminal domain"/>
    <property type="match status" value="1"/>
</dbReference>
<protein>
    <submittedName>
        <fullName evidence="12">TonB family protein</fullName>
    </submittedName>
</protein>
<proteinExistence type="inferred from homology"/>
<dbReference type="PANTHER" id="PTHR33446">
    <property type="entry name" value="PROTEIN TONB-RELATED"/>
    <property type="match status" value="1"/>
</dbReference>
<evidence type="ECO:0000256" key="5">
    <source>
        <dbReference type="ARBA" id="ARBA00022519"/>
    </source>
</evidence>
<keyword evidence="13" id="KW-1185">Reference proteome</keyword>
<comment type="caution">
    <text evidence="12">The sequence shown here is derived from an EMBL/GenBank/DDBJ whole genome shotgun (WGS) entry which is preliminary data.</text>
</comment>
<dbReference type="Proteomes" id="UP000613030">
    <property type="component" value="Unassembled WGS sequence"/>
</dbReference>
<comment type="subcellular location">
    <subcellularLocation>
        <location evidence="1">Cell inner membrane</location>
        <topology evidence="1">Single-pass membrane protein</topology>
        <orientation evidence="1">Periplasmic side</orientation>
    </subcellularLocation>
</comment>
<keyword evidence="5" id="KW-0997">Cell inner membrane</keyword>
<evidence type="ECO:0000256" key="2">
    <source>
        <dbReference type="ARBA" id="ARBA00006555"/>
    </source>
</evidence>
<dbReference type="PANTHER" id="PTHR33446:SF2">
    <property type="entry name" value="PROTEIN TONB"/>
    <property type="match status" value="1"/>
</dbReference>
<accession>A0ABS1KSX9</accession>
<evidence type="ECO:0000256" key="6">
    <source>
        <dbReference type="ARBA" id="ARBA00022692"/>
    </source>
</evidence>
<dbReference type="InterPro" id="IPR051045">
    <property type="entry name" value="TonB-dependent_transducer"/>
</dbReference>
<feature type="signal peptide" evidence="10">
    <location>
        <begin position="1"/>
        <end position="24"/>
    </location>
</feature>
<evidence type="ECO:0000256" key="3">
    <source>
        <dbReference type="ARBA" id="ARBA00022448"/>
    </source>
</evidence>
<evidence type="ECO:0000256" key="9">
    <source>
        <dbReference type="ARBA" id="ARBA00023136"/>
    </source>
</evidence>
<keyword evidence="4" id="KW-1003">Cell membrane</keyword>
<evidence type="ECO:0000256" key="7">
    <source>
        <dbReference type="ARBA" id="ARBA00022927"/>
    </source>
</evidence>
<comment type="similarity">
    <text evidence="2">Belongs to the TonB family.</text>
</comment>
<dbReference type="InterPro" id="IPR037682">
    <property type="entry name" value="TonB_C"/>
</dbReference>
<name>A0ABS1KSX9_9BACT</name>